<organism evidence="2 3">
    <name type="scientific">Mycolicibacterium hodleri</name>
    <dbReference type="NCBI Taxonomy" id="49897"/>
    <lineage>
        <taxon>Bacteria</taxon>
        <taxon>Bacillati</taxon>
        <taxon>Actinomycetota</taxon>
        <taxon>Actinomycetes</taxon>
        <taxon>Mycobacteriales</taxon>
        <taxon>Mycobacteriaceae</taxon>
        <taxon>Mycolicibacterium</taxon>
    </lineage>
</organism>
<dbReference type="InterPro" id="IPR036388">
    <property type="entry name" value="WH-like_DNA-bd_sf"/>
</dbReference>
<dbReference type="AlphaFoldDB" id="A0A502E7N3"/>
<dbReference type="InterPro" id="IPR005561">
    <property type="entry name" value="ANTAR"/>
</dbReference>
<protein>
    <submittedName>
        <fullName evidence="2">ANTAR domain-containing protein</fullName>
    </submittedName>
</protein>
<dbReference type="RefSeq" id="WP_140694498.1">
    <property type="nucleotide sequence ID" value="NZ_RCZG01000008.1"/>
</dbReference>
<keyword evidence="3" id="KW-1185">Reference proteome</keyword>
<reference evidence="2 3" key="1">
    <citation type="journal article" date="2019" name="Environ. Microbiol.">
        <title>Species interactions and distinct microbial communities in high Arctic permafrost affected cryosols are associated with the CH4 and CO2 gas fluxes.</title>
        <authorList>
            <person name="Altshuler I."/>
            <person name="Hamel J."/>
            <person name="Turney S."/>
            <person name="Magnuson E."/>
            <person name="Levesque R."/>
            <person name="Greer C."/>
            <person name="Whyte L.G."/>
        </authorList>
    </citation>
    <scope>NUCLEOTIDE SEQUENCE [LARGE SCALE GENOMIC DNA]</scope>
    <source>
        <strain evidence="2 3">S5.20</strain>
    </source>
</reference>
<dbReference type="Gene3D" id="1.10.10.10">
    <property type="entry name" value="Winged helix-like DNA-binding domain superfamily/Winged helix DNA-binding domain"/>
    <property type="match status" value="1"/>
</dbReference>
<comment type="caution">
    <text evidence="2">The sequence shown here is derived from an EMBL/GenBank/DDBJ whole genome shotgun (WGS) entry which is preliminary data.</text>
</comment>
<dbReference type="Pfam" id="PF03861">
    <property type="entry name" value="ANTAR"/>
    <property type="match status" value="1"/>
</dbReference>
<feature type="domain" description="ANTAR" evidence="1">
    <location>
        <begin position="17"/>
        <end position="78"/>
    </location>
</feature>
<dbReference type="EMBL" id="RCZG01000008">
    <property type="protein sequence ID" value="TPG32506.1"/>
    <property type="molecule type" value="Genomic_DNA"/>
</dbReference>
<name>A0A502E7N3_9MYCO</name>
<accession>A0A502E7N3</accession>
<dbReference type="PROSITE" id="PS50921">
    <property type="entry name" value="ANTAR"/>
    <property type="match status" value="1"/>
</dbReference>
<evidence type="ECO:0000259" key="1">
    <source>
        <dbReference type="PROSITE" id="PS50921"/>
    </source>
</evidence>
<dbReference type="InterPro" id="IPR011006">
    <property type="entry name" value="CheY-like_superfamily"/>
</dbReference>
<gene>
    <name evidence="2" type="ORF">EAH80_19790</name>
</gene>
<evidence type="ECO:0000313" key="2">
    <source>
        <dbReference type="EMBL" id="TPG32506.1"/>
    </source>
</evidence>
<dbReference type="SMART" id="SM01012">
    <property type="entry name" value="ANTAR"/>
    <property type="match status" value="1"/>
</dbReference>
<dbReference type="SUPFAM" id="SSF52172">
    <property type="entry name" value="CheY-like"/>
    <property type="match status" value="1"/>
</dbReference>
<sequence length="123" mass="13885">MSVEADRQASVDDSGLAAQRREVYEAVREIAEQRAVIEQAKGMLMFIYGIDADAAFDILRWQSQQHNVKLRLVAEQIAKDMTELARTTPPRNRITHDRLLLTAHQRIADVAARQRNGQSEAGD</sequence>
<proteinExistence type="predicted"/>
<dbReference type="Proteomes" id="UP000320095">
    <property type="component" value="Unassembled WGS sequence"/>
</dbReference>
<dbReference type="OrthoDB" id="4635735at2"/>
<evidence type="ECO:0000313" key="3">
    <source>
        <dbReference type="Proteomes" id="UP000320095"/>
    </source>
</evidence>
<dbReference type="GO" id="GO:0003723">
    <property type="term" value="F:RNA binding"/>
    <property type="evidence" value="ECO:0007669"/>
    <property type="project" value="InterPro"/>
</dbReference>